<comment type="caution">
    <text evidence="2">The sequence shown here is derived from an EMBL/GenBank/DDBJ whole genome shotgun (WGS) entry which is preliminary data.</text>
</comment>
<dbReference type="Proteomes" id="UP001054889">
    <property type="component" value="Unassembled WGS sequence"/>
</dbReference>
<protein>
    <submittedName>
        <fullName evidence="2">Uncharacterized protein</fullName>
    </submittedName>
</protein>
<organism evidence="2 3">
    <name type="scientific">Eleusine coracana subsp. coracana</name>
    <dbReference type="NCBI Taxonomy" id="191504"/>
    <lineage>
        <taxon>Eukaryota</taxon>
        <taxon>Viridiplantae</taxon>
        <taxon>Streptophyta</taxon>
        <taxon>Embryophyta</taxon>
        <taxon>Tracheophyta</taxon>
        <taxon>Spermatophyta</taxon>
        <taxon>Magnoliopsida</taxon>
        <taxon>Liliopsida</taxon>
        <taxon>Poales</taxon>
        <taxon>Poaceae</taxon>
        <taxon>PACMAD clade</taxon>
        <taxon>Chloridoideae</taxon>
        <taxon>Cynodonteae</taxon>
        <taxon>Eleusininae</taxon>
        <taxon>Eleusine</taxon>
    </lineage>
</organism>
<feature type="compositionally biased region" description="Basic and acidic residues" evidence="1">
    <location>
        <begin position="63"/>
        <end position="77"/>
    </location>
</feature>
<dbReference type="AlphaFoldDB" id="A0AAV5DC66"/>
<proteinExistence type="predicted"/>
<feature type="region of interest" description="Disordered" evidence="1">
    <location>
        <begin position="1"/>
        <end position="21"/>
    </location>
</feature>
<reference evidence="2" key="2">
    <citation type="submission" date="2021-12" db="EMBL/GenBank/DDBJ databases">
        <title>Resequencing data analysis of finger millet.</title>
        <authorList>
            <person name="Hatakeyama M."/>
            <person name="Aluri S."/>
            <person name="Balachadran M.T."/>
            <person name="Sivarajan S.R."/>
            <person name="Poveda L."/>
            <person name="Shimizu-Inatsugi R."/>
            <person name="Schlapbach R."/>
            <person name="Sreeman S.M."/>
            <person name="Shimizu K.K."/>
        </authorList>
    </citation>
    <scope>NUCLEOTIDE SEQUENCE</scope>
</reference>
<feature type="region of interest" description="Disordered" evidence="1">
    <location>
        <begin position="53"/>
        <end position="84"/>
    </location>
</feature>
<feature type="region of interest" description="Disordered" evidence="1">
    <location>
        <begin position="123"/>
        <end position="143"/>
    </location>
</feature>
<name>A0AAV5DC66_ELECO</name>
<dbReference type="EMBL" id="BQKI01000015">
    <property type="protein sequence ID" value="GJN08594.1"/>
    <property type="molecule type" value="Genomic_DNA"/>
</dbReference>
<gene>
    <name evidence="2" type="primary">ga26532</name>
    <name evidence="2" type="ORF">PR202_ga26532</name>
</gene>
<keyword evidence="3" id="KW-1185">Reference proteome</keyword>
<sequence>MLAPVPTRPRSNPFRRRRGAAPLLVNEGAAAAKRLPESSTSASSCFHSEVISASSTSLAAFQRPEKRSRLQGDDEARPAGSECSEVIGGARARATEVEPSESSCFGSVLESDLACTEKLADEAEATEYSSVGEPLTPLETEDEVLSRCSDYSLSPLLDLDSPP</sequence>
<reference evidence="2" key="1">
    <citation type="journal article" date="2018" name="DNA Res.">
        <title>Multiple hybrid de novo genome assembly of finger millet, an orphan allotetraploid crop.</title>
        <authorList>
            <person name="Hatakeyama M."/>
            <person name="Aluri S."/>
            <person name="Balachadran M.T."/>
            <person name="Sivarajan S.R."/>
            <person name="Patrignani A."/>
            <person name="Gruter S."/>
            <person name="Poveda L."/>
            <person name="Shimizu-Inatsugi R."/>
            <person name="Baeten J."/>
            <person name="Francoijs K.J."/>
            <person name="Nataraja K.N."/>
            <person name="Reddy Y.A.N."/>
            <person name="Phadnis S."/>
            <person name="Ravikumar R.L."/>
            <person name="Schlapbach R."/>
            <person name="Sreeman S.M."/>
            <person name="Shimizu K.K."/>
        </authorList>
    </citation>
    <scope>NUCLEOTIDE SEQUENCE</scope>
</reference>
<evidence type="ECO:0000313" key="3">
    <source>
        <dbReference type="Proteomes" id="UP001054889"/>
    </source>
</evidence>
<evidence type="ECO:0000313" key="2">
    <source>
        <dbReference type="EMBL" id="GJN08594.1"/>
    </source>
</evidence>
<evidence type="ECO:0000256" key="1">
    <source>
        <dbReference type="SAM" id="MobiDB-lite"/>
    </source>
</evidence>
<accession>A0AAV5DC66</accession>